<protein>
    <submittedName>
        <fullName evidence="1">Uncharacterized protein</fullName>
    </submittedName>
</protein>
<proteinExistence type="predicted"/>
<comment type="caution">
    <text evidence="1">The sequence shown here is derived from an EMBL/GenBank/DDBJ whole genome shotgun (WGS) entry which is preliminary data.</text>
</comment>
<gene>
    <name evidence="1" type="ORF">L9F63_027415</name>
</gene>
<sequence length="79" mass="8729">KNHTGLGLERWNCVSIVCSLKLHMHVRTTAKQQLEASTRSSKAAKAENGRATRWIGYSGPIAWPPKILRSNTFGLINLG</sequence>
<feature type="non-terminal residue" evidence="1">
    <location>
        <position position="1"/>
    </location>
</feature>
<organism evidence="1 2">
    <name type="scientific">Diploptera punctata</name>
    <name type="common">Pacific beetle cockroach</name>
    <dbReference type="NCBI Taxonomy" id="6984"/>
    <lineage>
        <taxon>Eukaryota</taxon>
        <taxon>Metazoa</taxon>
        <taxon>Ecdysozoa</taxon>
        <taxon>Arthropoda</taxon>
        <taxon>Hexapoda</taxon>
        <taxon>Insecta</taxon>
        <taxon>Pterygota</taxon>
        <taxon>Neoptera</taxon>
        <taxon>Polyneoptera</taxon>
        <taxon>Dictyoptera</taxon>
        <taxon>Blattodea</taxon>
        <taxon>Blaberoidea</taxon>
        <taxon>Blaberidae</taxon>
        <taxon>Diplopterinae</taxon>
        <taxon>Diploptera</taxon>
    </lineage>
</organism>
<dbReference type="AlphaFoldDB" id="A0AAD8AA91"/>
<name>A0AAD8AA91_DIPPU</name>
<accession>A0AAD8AA91</accession>
<keyword evidence="2" id="KW-1185">Reference proteome</keyword>
<dbReference type="Proteomes" id="UP001233999">
    <property type="component" value="Unassembled WGS sequence"/>
</dbReference>
<dbReference type="EMBL" id="JASPKZ010002874">
    <property type="protein sequence ID" value="KAJ9594602.1"/>
    <property type="molecule type" value="Genomic_DNA"/>
</dbReference>
<evidence type="ECO:0000313" key="2">
    <source>
        <dbReference type="Proteomes" id="UP001233999"/>
    </source>
</evidence>
<evidence type="ECO:0000313" key="1">
    <source>
        <dbReference type="EMBL" id="KAJ9594602.1"/>
    </source>
</evidence>
<feature type="non-terminal residue" evidence="1">
    <location>
        <position position="79"/>
    </location>
</feature>
<reference evidence="1" key="1">
    <citation type="journal article" date="2023" name="IScience">
        <title>Live-bearing cockroach genome reveals convergent evolutionary mechanisms linked to viviparity in insects and beyond.</title>
        <authorList>
            <person name="Fouks B."/>
            <person name="Harrison M.C."/>
            <person name="Mikhailova A.A."/>
            <person name="Marchal E."/>
            <person name="English S."/>
            <person name="Carruthers M."/>
            <person name="Jennings E.C."/>
            <person name="Chiamaka E.L."/>
            <person name="Frigard R.A."/>
            <person name="Pippel M."/>
            <person name="Attardo G.M."/>
            <person name="Benoit J.B."/>
            <person name="Bornberg-Bauer E."/>
            <person name="Tobe S.S."/>
        </authorList>
    </citation>
    <scope>NUCLEOTIDE SEQUENCE</scope>
    <source>
        <strain evidence="1">Stay&amp;Tobe</strain>
    </source>
</reference>
<reference evidence="1" key="2">
    <citation type="submission" date="2023-05" db="EMBL/GenBank/DDBJ databases">
        <authorList>
            <person name="Fouks B."/>
        </authorList>
    </citation>
    <scope>NUCLEOTIDE SEQUENCE</scope>
    <source>
        <strain evidence="1">Stay&amp;Tobe</strain>
        <tissue evidence="1">Testes</tissue>
    </source>
</reference>